<protein>
    <submittedName>
        <fullName evidence="2">DUF4145 domain-containing protein</fullName>
    </submittedName>
</protein>
<evidence type="ECO:0000313" key="2">
    <source>
        <dbReference type="EMBL" id="MFD2556302.1"/>
    </source>
</evidence>
<evidence type="ECO:0000259" key="1">
    <source>
        <dbReference type="Pfam" id="PF13643"/>
    </source>
</evidence>
<dbReference type="Proteomes" id="UP001597440">
    <property type="component" value="Unassembled WGS sequence"/>
</dbReference>
<evidence type="ECO:0000313" key="3">
    <source>
        <dbReference type="Proteomes" id="UP001597440"/>
    </source>
</evidence>
<feature type="domain" description="DUF4145" evidence="1">
    <location>
        <begin position="99"/>
        <end position="189"/>
    </location>
</feature>
<reference evidence="3" key="1">
    <citation type="journal article" date="2019" name="Int. J. Syst. Evol. Microbiol.">
        <title>The Global Catalogue of Microorganisms (GCM) 10K type strain sequencing project: providing services to taxonomists for standard genome sequencing and annotation.</title>
        <authorList>
            <consortium name="The Broad Institute Genomics Platform"/>
            <consortium name="The Broad Institute Genome Sequencing Center for Infectious Disease"/>
            <person name="Wu L."/>
            <person name="Ma J."/>
        </authorList>
    </citation>
    <scope>NUCLEOTIDE SEQUENCE [LARGE SCALE GENOMIC DNA]</scope>
    <source>
        <strain evidence="3">KCTC 52298</strain>
    </source>
</reference>
<name>A0ABW5L8T2_9SPHI</name>
<dbReference type="EMBL" id="JBHULD010000018">
    <property type="protein sequence ID" value="MFD2556302.1"/>
    <property type="molecule type" value="Genomic_DNA"/>
</dbReference>
<accession>A0ABW5L8T2</accession>
<dbReference type="RefSeq" id="WP_210352631.1">
    <property type="nucleotide sequence ID" value="NZ_JAEQMU010000001.1"/>
</dbReference>
<comment type="caution">
    <text evidence="2">The sequence shown here is derived from an EMBL/GenBank/DDBJ whole genome shotgun (WGS) entry which is preliminary data.</text>
</comment>
<dbReference type="InterPro" id="IPR025285">
    <property type="entry name" value="DUF4145"/>
</dbReference>
<organism evidence="2 3">
    <name type="scientific">Sphingobacterium tabacisoli</name>
    <dbReference type="NCBI Taxonomy" id="2044855"/>
    <lineage>
        <taxon>Bacteria</taxon>
        <taxon>Pseudomonadati</taxon>
        <taxon>Bacteroidota</taxon>
        <taxon>Sphingobacteriia</taxon>
        <taxon>Sphingobacteriales</taxon>
        <taxon>Sphingobacteriaceae</taxon>
        <taxon>Sphingobacterium</taxon>
    </lineage>
</organism>
<proteinExistence type="predicted"/>
<dbReference type="Pfam" id="PF13643">
    <property type="entry name" value="DUF4145"/>
    <property type="match status" value="1"/>
</dbReference>
<gene>
    <name evidence="2" type="ORF">ACFSQW_18045</name>
</gene>
<keyword evidence="3" id="KW-1185">Reference proteome</keyword>
<sequence>MKVNLNNIKRGSKANIAIKCPHCGHNGSFIPLEMDDIDIYSSSNNPEKTLGLRKCPNRNCNGHLFFISHYRGNILFTSPSETIPFDRNNIPKNVINAFEEAIKCHSASCFIASAIMIRKTLEEICIDRGSTGNNLLKKLQDLGSKILIPQELISGMNELRLLGNDAAHIEAQTFSEIGKEEIEISLEFTKEILKAVYQYESLLSRLRSLKDKNNGQ</sequence>